<keyword evidence="1" id="KW-1133">Transmembrane helix</keyword>
<name>G2GM60_9ACTN</name>
<sequence length="40" mass="4510">MSEWGWVALGYGVTAGAVSAYLIGLSRRWNRLRDRAEGQR</sequence>
<proteinExistence type="predicted"/>
<protein>
    <recommendedName>
        <fullName evidence="4">Heme exporter protein D</fullName>
    </recommendedName>
</protein>
<evidence type="ECO:0000256" key="1">
    <source>
        <dbReference type="SAM" id="Phobius"/>
    </source>
</evidence>
<dbReference type="PATRIC" id="fig|700597.3.peg.6466"/>
<keyword evidence="3" id="KW-1185">Reference proteome</keyword>
<dbReference type="RefSeq" id="WP_007503464.1">
    <property type="nucleotide sequence ID" value="NZ_AGBF01000231.1"/>
</dbReference>
<evidence type="ECO:0008006" key="4">
    <source>
        <dbReference type="Google" id="ProtNLM"/>
    </source>
</evidence>
<evidence type="ECO:0000313" key="2">
    <source>
        <dbReference type="EMBL" id="EGX55407.1"/>
    </source>
</evidence>
<gene>
    <name evidence="2" type="ORF">SZN_33061</name>
</gene>
<dbReference type="EMBL" id="AGBF01000231">
    <property type="protein sequence ID" value="EGX55407.1"/>
    <property type="molecule type" value="Genomic_DNA"/>
</dbReference>
<keyword evidence="1" id="KW-0812">Transmembrane</keyword>
<dbReference type="AlphaFoldDB" id="G2GM60"/>
<organism evidence="2 3">
    <name type="scientific">Streptomyces zinciresistens K42</name>
    <dbReference type="NCBI Taxonomy" id="700597"/>
    <lineage>
        <taxon>Bacteria</taxon>
        <taxon>Bacillati</taxon>
        <taxon>Actinomycetota</taxon>
        <taxon>Actinomycetes</taxon>
        <taxon>Kitasatosporales</taxon>
        <taxon>Streptomycetaceae</taxon>
        <taxon>Streptomyces</taxon>
    </lineage>
</organism>
<keyword evidence="1" id="KW-0472">Membrane</keyword>
<accession>G2GM60</accession>
<dbReference type="Proteomes" id="UP000004217">
    <property type="component" value="Unassembled WGS sequence"/>
</dbReference>
<evidence type="ECO:0000313" key="3">
    <source>
        <dbReference type="Proteomes" id="UP000004217"/>
    </source>
</evidence>
<reference evidence="2 3" key="1">
    <citation type="submission" date="2011-08" db="EMBL/GenBank/DDBJ databases">
        <authorList>
            <person name="Lin Y."/>
            <person name="Hao X."/>
            <person name="Johnstone L."/>
            <person name="Miller S.J."/>
            <person name="Wei G."/>
            <person name="Rensing C."/>
        </authorList>
    </citation>
    <scope>NUCLEOTIDE SEQUENCE [LARGE SCALE GENOMIC DNA]</scope>
    <source>
        <strain evidence="2 3">K42</strain>
    </source>
</reference>
<feature type="transmembrane region" description="Helical" evidence="1">
    <location>
        <begin position="6"/>
        <end position="25"/>
    </location>
</feature>
<comment type="caution">
    <text evidence="2">The sequence shown here is derived from an EMBL/GenBank/DDBJ whole genome shotgun (WGS) entry which is preliminary data.</text>
</comment>